<dbReference type="EMBL" id="JAENJH010000003">
    <property type="protein sequence ID" value="MBK1786116.1"/>
    <property type="molecule type" value="Genomic_DNA"/>
</dbReference>
<evidence type="ECO:0000256" key="1">
    <source>
        <dbReference type="SAM" id="MobiDB-lite"/>
    </source>
</evidence>
<dbReference type="Pfam" id="PF17920">
    <property type="entry name" value="TetR_C_16"/>
    <property type="match status" value="1"/>
</dbReference>
<evidence type="ECO:0000259" key="2">
    <source>
        <dbReference type="Pfam" id="PF17920"/>
    </source>
</evidence>
<dbReference type="Proteomes" id="UP000635245">
    <property type="component" value="Unassembled WGS sequence"/>
</dbReference>
<gene>
    <name evidence="3" type="ORF">JHE00_17450</name>
</gene>
<sequence>MILRLWAEPDTRAPLLALLRSAVTDEQANATSRQILTGAVHTATAEVRDSSGPRTSSAAAARGKRVAPLRYVLEVPPMSAATEDETAAPAGPVPQCHLDGGQPAAAP</sequence>
<proteinExistence type="predicted"/>
<dbReference type="AlphaFoldDB" id="A0A934V2M4"/>
<name>A0A934V2M4_9PSEU</name>
<feature type="region of interest" description="Disordered" evidence="1">
    <location>
        <begin position="43"/>
        <end position="63"/>
    </location>
</feature>
<protein>
    <recommendedName>
        <fullName evidence="2">Tetracyclin repressor-like C-terminal domain-containing protein</fullName>
    </recommendedName>
</protein>
<comment type="caution">
    <text evidence="3">The sequence shown here is derived from an EMBL/GenBank/DDBJ whole genome shotgun (WGS) entry which is preliminary data.</text>
</comment>
<dbReference type="InterPro" id="IPR041678">
    <property type="entry name" value="TetR_C_16"/>
</dbReference>
<reference evidence="3" key="1">
    <citation type="submission" date="2020-12" db="EMBL/GenBank/DDBJ databases">
        <title>Prauserella sp. ASG 168, a novel actinomycete isolated from cave rock.</title>
        <authorList>
            <person name="Suriyachadkun C."/>
        </authorList>
    </citation>
    <scope>NUCLEOTIDE SEQUENCE</scope>
    <source>
        <strain evidence="3">ASG 168</strain>
    </source>
</reference>
<dbReference type="SUPFAM" id="SSF48498">
    <property type="entry name" value="Tetracyclin repressor-like, C-terminal domain"/>
    <property type="match status" value="1"/>
</dbReference>
<organism evidence="3 4">
    <name type="scientific">Prauserella cavernicola</name>
    <dbReference type="NCBI Taxonomy" id="2800127"/>
    <lineage>
        <taxon>Bacteria</taxon>
        <taxon>Bacillati</taxon>
        <taxon>Actinomycetota</taxon>
        <taxon>Actinomycetes</taxon>
        <taxon>Pseudonocardiales</taxon>
        <taxon>Pseudonocardiaceae</taxon>
        <taxon>Prauserella</taxon>
    </lineage>
</organism>
<feature type="domain" description="Tetracyclin repressor-like C-terminal" evidence="2">
    <location>
        <begin position="2"/>
        <end position="97"/>
    </location>
</feature>
<keyword evidence="4" id="KW-1185">Reference proteome</keyword>
<evidence type="ECO:0000313" key="3">
    <source>
        <dbReference type="EMBL" id="MBK1786116.1"/>
    </source>
</evidence>
<evidence type="ECO:0000313" key="4">
    <source>
        <dbReference type="Proteomes" id="UP000635245"/>
    </source>
</evidence>
<dbReference type="InterPro" id="IPR036271">
    <property type="entry name" value="Tet_transcr_reg_TetR-rel_C_sf"/>
</dbReference>
<feature type="region of interest" description="Disordered" evidence="1">
    <location>
        <begin position="77"/>
        <end position="107"/>
    </location>
</feature>
<accession>A0A934V2M4</accession>
<dbReference type="Gene3D" id="1.10.357.10">
    <property type="entry name" value="Tetracycline Repressor, domain 2"/>
    <property type="match status" value="1"/>
</dbReference>